<dbReference type="InterPro" id="IPR032694">
    <property type="entry name" value="CopC/D"/>
</dbReference>
<dbReference type="Pfam" id="PF05425">
    <property type="entry name" value="CopD"/>
    <property type="match status" value="1"/>
</dbReference>
<evidence type="ECO:0000256" key="6">
    <source>
        <dbReference type="ARBA" id="ARBA00022989"/>
    </source>
</evidence>
<name>A0A255XS82_9PROT</name>
<evidence type="ECO:0000256" key="3">
    <source>
        <dbReference type="ARBA" id="ARBA00022692"/>
    </source>
</evidence>
<evidence type="ECO:0000259" key="12">
    <source>
        <dbReference type="Pfam" id="PF05425"/>
    </source>
</evidence>
<sequence>MIRFLLALLLLWVPLPALAHAGLIEVQPEDGARLETAPPEIMLRFNEPVTPISLRLIDSAGREQTLAPISAGDILRAALPAALPTGAYTLSYRVTSVDAHPVVGAVVFGVGVSVEAGGDPAQMAGGGLMAASMILRAMANAATLVLAGGMLARLLLGPTAALRSLTGLALLAILGHGAGVWLQGGVLLGQGIVGLLSVEAWRLGSASTRGPSFVVLTLGVVLLTLAGRRRGVILAGLAAVFGAYLLTGHAASAPPEGLAKPLLALHVAAAGFWIGALPILLRALTKPGAAALLARFSRWALGLVPLLVLAGVGLSLLQGLTPAALIDHPYGRLLALKLALVAGLLALAALNRVWLTPALAAGGSAQPLRRSIWAEGVLVIGVLLVTGVLSQTPPPRAEHHHDSAAKAEGFSSLTPLGDRLVLLALTPARPGDNRLRVTVTDATGSVRPPLEAVAYLSLPAAGIENLRRPLAREGTDFIADIALPMAGVWQVQVDLLVTDFEKRSLSAEIAVR</sequence>
<proteinExistence type="predicted"/>
<evidence type="ECO:0000259" key="11">
    <source>
        <dbReference type="Pfam" id="PF04234"/>
    </source>
</evidence>
<accession>A0A255XS82</accession>
<feature type="signal peptide" evidence="10">
    <location>
        <begin position="1"/>
        <end position="19"/>
    </location>
</feature>
<evidence type="ECO:0000313" key="13">
    <source>
        <dbReference type="EMBL" id="OYQ19867.1"/>
    </source>
</evidence>
<feature type="transmembrane region" description="Helical" evidence="9">
    <location>
        <begin position="208"/>
        <end position="225"/>
    </location>
</feature>
<evidence type="ECO:0000256" key="7">
    <source>
        <dbReference type="ARBA" id="ARBA00023008"/>
    </source>
</evidence>
<dbReference type="Pfam" id="PF04234">
    <property type="entry name" value="CopC"/>
    <property type="match status" value="1"/>
</dbReference>
<comment type="caution">
    <text evidence="13">The sequence shown here is derived from an EMBL/GenBank/DDBJ whole genome shotgun (WGS) entry which is preliminary data.</text>
</comment>
<keyword evidence="2" id="KW-1003">Cell membrane</keyword>
<dbReference type="EMBL" id="NOXS01000030">
    <property type="protein sequence ID" value="OYQ19867.1"/>
    <property type="molecule type" value="Genomic_DNA"/>
</dbReference>
<feature type="domain" description="CopC" evidence="11">
    <location>
        <begin position="20"/>
        <end position="110"/>
    </location>
</feature>
<evidence type="ECO:0000256" key="2">
    <source>
        <dbReference type="ARBA" id="ARBA00022475"/>
    </source>
</evidence>
<dbReference type="PANTHER" id="PTHR34820">
    <property type="entry name" value="INNER MEMBRANE PROTEIN YEBZ"/>
    <property type="match status" value="1"/>
</dbReference>
<evidence type="ECO:0000256" key="10">
    <source>
        <dbReference type="SAM" id="SignalP"/>
    </source>
</evidence>
<evidence type="ECO:0008006" key="15">
    <source>
        <dbReference type="Google" id="ProtNLM"/>
    </source>
</evidence>
<dbReference type="InterPro" id="IPR008457">
    <property type="entry name" value="Cu-R_CopD_dom"/>
</dbReference>
<dbReference type="AlphaFoldDB" id="A0A255XS82"/>
<dbReference type="PANTHER" id="PTHR34820:SF4">
    <property type="entry name" value="INNER MEMBRANE PROTEIN YEBZ"/>
    <property type="match status" value="1"/>
</dbReference>
<keyword evidence="6 9" id="KW-1133">Transmembrane helix</keyword>
<keyword evidence="4" id="KW-0479">Metal-binding</keyword>
<dbReference type="RefSeq" id="WP_094408286.1">
    <property type="nucleotide sequence ID" value="NZ_BMJZ01000006.1"/>
</dbReference>
<dbReference type="GO" id="GO:0006825">
    <property type="term" value="P:copper ion transport"/>
    <property type="evidence" value="ECO:0007669"/>
    <property type="project" value="InterPro"/>
</dbReference>
<evidence type="ECO:0000256" key="5">
    <source>
        <dbReference type="ARBA" id="ARBA00022729"/>
    </source>
</evidence>
<evidence type="ECO:0000256" key="4">
    <source>
        <dbReference type="ARBA" id="ARBA00022723"/>
    </source>
</evidence>
<feature type="chain" id="PRO_5013236886" description="CopC domain-containing protein" evidence="10">
    <location>
        <begin position="20"/>
        <end position="512"/>
    </location>
</feature>
<gene>
    <name evidence="13" type="ORF">CHR90_07040</name>
</gene>
<keyword evidence="5 10" id="KW-0732">Signal</keyword>
<dbReference type="GO" id="GO:0042597">
    <property type="term" value="C:periplasmic space"/>
    <property type="evidence" value="ECO:0007669"/>
    <property type="project" value="InterPro"/>
</dbReference>
<dbReference type="InterPro" id="IPR014755">
    <property type="entry name" value="Cu-Rt/internalin_Ig-like"/>
</dbReference>
<evidence type="ECO:0000256" key="9">
    <source>
        <dbReference type="SAM" id="Phobius"/>
    </source>
</evidence>
<evidence type="ECO:0000256" key="8">
    <source>
        <dbReference type="ARBA" id="ARBA00023136"/>
    </source>
</evidence>
<dbReference type="InterPro" id="IPR007348">
    <property type="entry name" value="CopC_dom"/>
</dbReference>
<feature type="transmembrane region" description="Helical" evidence="9">
    <location>
        <begin position="263"/>
        <end position="284"/>
    </location>
</feature>
<comment type="subcellular location">
    <subcellularLocation>
        <location evidence="1">Cell membrane</location>
        <topology evidence="1">Multi-pass membrane protein</topology>
    </subcellularLocation>
</comment>
<feature type="transmembrane region" description="Helical" evidence="9">
    <location>
        <begin position="232"/>
        <end position="251"/>
    </location>
</feature>
<dbReference type="GO" id="GO:0046688">
    <property type="term" value="P:response to copper ion"/>
    <property type="evidence" value="ECO:0007669"/>
    <property type="project" value="InterPro"/>
</dbReference>
<dbReference type="Proteomes" id="UP000216361">
    <property type="component" value="Unassembled WGS sequence"/>
</dbReference>
<dbReference type="OrthoDB" id="8374223at2"/>
<feature type="transmembrane region" description="Helical" evidence="9">
    <location>
        <begin position="371"/>
        <end position="389"/>
    </location>
</feature>
<feature type="transmembrane region" description="Helical" evidence="9">
    <location>
        <begin position="296"/>
        <end position="317"/>
    </location>
</feature>
<organism evidence="13 14">
    <name type="scientific">Elstera cyanobacteriorum</name>
    <dbReference type="NCBI Taxonomy" id="2022747"/>
    <lineage>
        <taxon>Bacteria</taxon>
        <taxon>Pseudomonadati</taxon>
        <taxon>Pseudomonadota</taxon>
        <taxon>Alphaproteobacteria</taxon>
        <taxon>Rhodospirillales</taxon>
        <taxon>Rhodospirillaceae</taxon>
        <taxon>Elstera</taxon>
    </lineage>
</organism>
<feature type="transmembrane region" description="Helical" evidence="9">
    <location>
        <begin position="168"/>
        <end position="188"/>
    </location>
</feature>
<feature type="transmembrane region" description="Helical" evidence="9">
    <location>
        <begin position="133"/>
        <end position="156"/>
    </location>
</feature>
<evidence type="ECO:0000256" key="1">
    <source>
        <dbReference type="ARBA" id="ARBA00004651"/>
    </source>
</evidence>
<dbReference type="Gene3D" id="2.60.40.1220">
    <property type="match status" value="1"/>
</dbReference>
<reference evidence="13 14" key="1">
    <citation type="submission" date="2017-07" db="EMBL/GenBank/DDBJ databases">
        <title>Elstera cyanobacteriorum sp. nov., a novel bacterium isolated from cyanobacterial aggregates in a eutrophic lake.</title>
        <authorList>
            <person name="Cai H."/>
        </authorList>
    </citation>
    <scope>NUCLEOTIDE SEQUENCE [LARGE SCALE GENOMIC DNA]</scope>
    <source>
        <strain evidence="13 14">TH019</strain>
    </source>
</reference>
<keyword evidence="3 9" id="KW-0812">Transmembrane</keyword>
<keyword evidence="7" id="KW-0186">Copper</keyword>
<dbReference type="SUPFAM" id="SSF81296">
    <property type="entry name" value="E set domains"/>
    <property type="match status" value="1"/>
</dbReference>
<keyword evidence="14" id="KW-1185">Reference proteome</keyword>
<feature type="transmembrane region" description="Helical" evidence="9">
    <location>
        <begin position="329"/>
        <end position="350"/>
    </location>
</feature>
<dbReference type="InterPro" id="IPR014756">
    <property type="entry name" value="Ig_E-set"/>
</dbReference>
<dbReference type="GO" id="GO:0005886">
    <property type="term" value="C:plasma membrane"/>
    <property type="evidence" value="ECO:0007669"/>
    <property type="project" value="UniProtKB-SubCell"/>
</dbReference>
<evidence type="ECO:0000313" key="14">
    <source>
        <dbReference type="Proteomes" id="UP000216361"/>
    </source>
</evidence>
<keyword evidence="8 9" id="KW-0472">Membrane</keyword>
<protein>
    <recommendedName>
        <fullName evidence="15">CopC domain-containing protein</fullName>
    </recommendedName>
</protein>
<feature type="domain" description="Copper resistance protein D" evidence="12">
    <location>
        <begin position="291"/>
        <end position="389"/>
    </location>
</feature>
<dbReference type="GO" id="GO:0005507">
    <property type="term" value="F:copper ion binding"/>
    <property type="evidence" value="ECO:0007669"/>
    <property type="project" value="InterPro"/>
</dbReference>